<dbReference type="Pfam" id="PF10977">
    <property type="entry name" value="DUF2797"/>
    <property type="match status" value="1"/>
</dbReference>
<evidence type="ECO:0000313" key="1">
    <source>
        <dbReference type="EMBL" id="GAA6143981.1"/>
    </source>
</evidence>
<keyword evidence="2" id="KW-1185">Reference proteome</keyword>
<gene>
    <name evidence="1" type="ORF">NBRC116585_00980</name>
</gene>
<reference evidence="1 2" key="1">
    <citation type="submission" date="2024-04" db="EMBL/GenBank/DDBJ databases">
        <title>Draft genome sequence of Thalassolituus maritimus NBRC 116585.</title>
        <authorList>
            <person name="Miyakawa T."/>
            <person name="Kusuya Y."/>
            <person name="Miura T."/>
        </authorList>
    </citation>
    <scope>NUCLEOTIDE SEQUENCE [LARGE SCALE GENOMIC DNA]</scope>
    <source>
        <strain evidence="1 2">5NW40-0001</strain>
    </source>
</reference>
<comment type="caution">
    <text evidence="1">The sequence shown here is derived from an EMBL/GenBank/DDBJ whole genome shotgun (WGS) entry which is preliminary data.</text>
</comment>
<evidence type="ECO:0000313" key="2">
    <source>
        <dbReference type="Proteomes" id="UP001481413"/>
    </source>
</evidence>
<dbReference type="EMBL" id="BAABWH010000001">
    <property type="protein sequence ID" value="GAA6143981.1"/>
    <property type="molecule type" value="Genomic_DNA"/>
</dbReference>
<organism evidence="1 2">
    <name type="scientific">Thalassolituus maritimus</name>
    <dbReference type="NCBI Taxonomy" id="484498"/>
    <lineage>
        <taxon>Bacteria</taxon>
        <taxon>Pseudomonadati</taxon>
        <taxon>Pseudomonadota</taxon>
        <taxon>Gammaproteobacteria</taxon>
        <taxon>Oceanospirillales</taxon>
        <taxon>Oceanospirillaceae</taxon>
        <taxon>Thalassolituus</taxon>
    </lineage>
</organism>
<dbReference type="Proteomes" id="UP001481413">
    <property type="component" value="Unassembled WGS sequence"/>
</dbReference>
<dbReference type="RefSeq" id="WP_353292933.1">
    <property type="nucleotide sequence ID" value="NZ_BAABWH010000001.1"/>
</dbReference>
<dbReference type="InterPro" id="IPR021246">
    <property type="entry name" value="DUF2797"/>
</dbReference>
<accession>A0ABP9ZV21</accession>
<sequence>MTDSTYSGHLEKMKVRPGVPVDYALVLDNKEHVINDLLGQQITLKWEGDIHCRACERPTKKSFGQGYCYPCFTRLPECDSCIVSPEKCHFHLGTCRDPEWGERVCFNDHIVYLANSSGVKVGITRMKNMPSRWLDQGAAQALPVARVATRRLAGLVEDILRRDVADKTNWRTMLKADAPAIDLHTEAERLRTLFADELQQLQDEFGQDAITWLTNENTRDFNYPVLEYPTKVASHNFDKTAEVAGRLMGIKGQYLILDTGVINLRKFTSYKISVTVNRES</sequence>
<proteinExistence type="predicted"/>
<protein>
    <submittedName>
        <fullName evidence="1">DUF2797 domain-containing protein</fullName>
    </submittedName>
</protein>
<name>A0ABP9ZV21_9GAMM</name>